<accession>A0ABS2DH89</accession>
<dbReference type="EMBL" id="JAFELM010000028">
    <property type="protein sequence ID" value="MBM6617843.1"/>
    <property type="molecule type" value="Genomic_DNA"/>
</dbReference>
<evidence type="ECO:0000256" key="1">
    <source>
        <dbReference type="SAM" id="Phobius"/>
    </source>
</evidence>
<comment type="caution">
    <text evidence="2">The sequence shown here is derived from an EMBL/GenBank/DDBJ whole genome shotgun (WGS) entry which is preliminary data.</text>
</comment>
<keyword evidence="1" id="KW-1133">Transmembrane helix</keyword>
<evidence type="ECO:0000313" key="2">
    <source>
        <dbReference type="EMBL" id="MBM6617843.1"/>
    </source>
</evidence>
<protein>
    <submittedName>
        <fullName evidence="2">Uncharacterized protein</fullName>
    </submittedName>
</protein>
<keyword evidence="3" id="KW-1185">Reference proteome</keyword>
<name>A0ABS2DH89_9BACI</name>
<keyword evidence="1" id="KW-0812">Transmembrane</keyword>
<dbReference type="Proteomes" id="UP001518925">
    <property type="component" value="Unassembled WGS sequence"/>
</dbReference>
<keyword evidence="1" id="KW-0472">Membrane</keyword>
<proteinExistence type="predicted"/>
<reference evidence="2 3" key="1">
    <citation type="submission" date="2021-02" db="EMBL/GenBank/DDBJ databases">
        <title>Bacillus sp. RD4P76, an endophyte from a halophyte.</title>
        <authorList>
            <person name="Sun J.-Q."/>
        </authorList>
    </citation>
    <scope>NUCLEOTIDE SEQUENCE [LARGE SCALE GENOMIC DNA]</scope>
    <source>
        <strain evidence="2 3">RD4P76</strain>
    </source>
</reference>
<organism evidence="2 3">
    <name type="scientific">Bacillus suaedaesalsae</name>
    <dbReference type="NCBI Taxonomy" id="2810349"/>
    <lineage>
        <taxon>Bacteria</taxon>
        <taxon>Bacillati</taxon>
        <taxon>Bacillota</taxon>
        <taxon>Bacilli</taxon>
        <taxon>Bacillales</taxon>
        <taxon>Bacillaceae</taxon>
        <taxon>Bacillus</taxon>
    </lineage>
</organism>
<sequence>MQLMFLELTEEFSQFMALVSIFVTFATIVAYGYFHKSTSIDSYSVHKPYRDTQNGFYLSSLRIVNQRTDDIRSWMTRTTKRMESPDDVPSHVLLVIFSKRENNLGGFQWKRKLHSFQVNLYLF</sequence>
<dbReference type="RefSeq" id="WP_204203206.1">
    <property type="nucleotide sequence ID" value="NZ_JAFELM010000028.1"/>
</dbReference>
<gene>
    <name evidence="2" type="ORF">JR050_09205</name>
</gene>
<evidence type="ECO:0000313" key="3">
    <source>
        <dbReference type="Proteomes" id="UP001518925"/>
    </source>
</evidence>
<feature type="transmembrane region" description="Helical" evidence="1">
    <location>
        <begin position="12"/>
        <end position="34"/>
    </location>
</feature>